<protein>
    <recommendedName>
        <fullName evidence="3">ABM domain-containing protein</fullName>
    </recommendedName>
</protein>
<accession>A0A2V1E0B3</accession>
<evidence type="ECO:0008006" key="3">
    <source>
        <dbReference type="Google" id="ProtNLM"/>
    </source>
</evidence>
<dbReference type="Gene3D" id="3.30.70.100">
    <property type="match status" value="1"/>
</dbReference>
<dbReference type="AlphaFoldDB" id="A0A2V1E0B3"/>
<dbReference type="PANTHER" id="PTHR42052:SF1">
    <property type="entry name" value="ABM DOMAIN-CONTAINING PROTEIN"/>
    <property type="match status" value="1"/>
</dbReference>
<proteinExistence type="predicted"/>
<dbReference type="Proteomes" id="UP000244855">
    <property type="component" value="Unassembled WGS sequence"/>
</dbReference>
<dbReference type="OrthoDB" id="3542212at2759"/>
<name>A0A2V1E0B3_9PLEO</name>
<evidence type="ECO:0000313" key="2">
    <source>
        <dbReference type="Proteomes" id="UP000244855"/>
    </source>
</evidence>
<evidence type="ECO:0000313" key="1">
    <source>
        <dbReference type="EMBL" id="PVI03851.1"/>
    </source>
</evidence>
<organism evidence="1 2">
    <name type="scientific">Periconia macrospinosa</name>
    <dbReference type="NCBI Taxonomy" id="97972"/>
    <lineage>
        <taxon>Eukaryota</taxon>
        <taxon>Fungi</taxon>
        <taxon>Dikarya</taxon>
        <taxon>Ascomycota</taxon>
        <taxon>Pezizomycotina</taxon>
        <taxon>Dothideomycetes</taxon>
        <taxon>Pleosporomycetidae</taxon>
        <taxon>Pleosporales</taxon>
        <taxon>Massarineae</taxon>
        <taxon>Periconiaceae</taxon>
        <taxon>Periconia</taxon>
    </lineage>
</organism>
<sequence length="233" mass="26306">MPVTELARLTLLPPNTLTTPLLISKLEKAKRAMETYTHRNFAYMVPCGQDPDSKEPATLYILGEWASVDQHLNDWIPSQENKELLEMLKDDVTVDWLIHVDAPREGMPFPVTDEGWKRLARDDVWFSVDKFVAGESNEGEERKGKEKDLFERVLERARVGYEGVVGRGDGVGGGWIVERTEKGGREFVLCAAWKGNGGSEGWEKWREGFKKDVDVMGGEVVGGESVRVRRLDI</sequence>
<dbReference type="PANTHER" id="PTHR42052">
    <property type="entry name" value="ABM DOMAIN-CONTAINING PROTEIN"/>
    <property type="match status" value="1"/>
</dbReference>
<reference evidence="1 2" key="1">
    <citation type="journal article" date="2018" name="Sci. Rep.">
        <title>Comparative genomics provides insights into the lifestyle and reveals functional heterogeneity of dark septate endophytic fungi.</title>
        <authorList>
            <person name="Knapp D.G."/>
            <person name="Nemeth J.B."/>
            <person name="Barry K."/>
            <person name="Hainaut M."/>
            <person name="Henrissat B."/>
            <person name="Johnson J."/>
            <person name="Kuo A."/>
            <person name="Lim J.H.P."/>
            <person name="Lipzen A."/>
            <person name="Nolan M."/>
            <person name="Ohm R.A."/>
            <person name="Tamas L."/>
            <person name="Grigoriev I.V."/>
            <person name="Spatafora J.W."/>
            <person name="Nagy L.G."/>
            <person name="Kovacs G.M."/>
        </authorList>
    </citation>
    <scope>NUCLEOTIDE SEQUENCE [LARGE SCALE GENOMIC DNA]</scope>
    <source>
        <strain evidence="1 2">DSE2036</strain>
    </source>
</reference>
<gene>
    <name evidence="1" type="ORF">DM02DRAFT_726272</name>
</gene>
<keyword evidence="2" id="KW-1185">Reference proteome</keyword>
<dbReference type="EMBL" id="KZ805327">
    <property type="protein sequence ID" value="PVI03851.1"/>
    <property type="molecule type" value="Genomic_DNA"/>
</dbReference>